<evidence type="ECO:0000313" key="1">
    <source>
        <dbReference type="EMBL" id="SDH02195.1"/>
    </source>
</evidence>
<protein>
    <submittedName>
        <fullName evidence="1">Cysteine-rich CWC</fullName>
    </submittedName>
</protein>
<dbReference type="Proteomes" id="UP000198854">
    <property type="component" value="Unassembled WGS sequence"/>
</dbReference>
<proteinExistence type="predicted"/>
<sequence>MKTPCIAACKNNSGICSGCQRTIREIIDWKNMDDQKREQIMAELVGNTQTHTCPSCGGGAHCDLAAGKDHCWCFELDEREPFDAKNQDLCLCRSCLSKQALA</sequence>
<accession>A0A1G7Z0S7</accession>
<name>A0A1G7Z0S7_9VIBR</name>
<gene>
    <name evidence="1" type="ORF">SAMN04488136_106159</name>
</gene>
<dbReference type="EMBL" id="FNDD01000006">
    <property type="protein sequence ID" value="SDH02195.1"/>
    <property type="molecule type" value="Genomic_DNA"/>
</dbReference>
<dbReference type="OrthoDB" id="8911262at2"/>
<dbReference type="InterPro" id="IPR010710">
    <property type="entry name" value="DUF1289"/>
</dbReference>
<dbReference type="RefSeq" id="WP_093271602.1">
    <property type="nucleotide sequence ID" value="NZ_FNDD01000006.1"/>
</dbReference>
<dbReference type="AlphaFoldDB" id="A0A1G7Z0S7"/>
<dbReference type="InterPro" id="IPR032720">
    <property type="entry name" value="Cys_rich_CWC"/>
</dbReference>
<evidence type="ECO:0000313" key="2">
    <source>
        <dbReference type="Proteomes" id="UP000198854"/>
    </source>
</evidence>
<organism evidence="1 2">
    <name type="scientific">Vibrio xiamenensis</name>
    <dbReference type="NCBI Taxonomy" id="861298"/>
    <lineage>
        <taxon>Bacteria</taxon>
        <taxon>Pseudomonadati</taxon>
        <taxon>Pseudomonadota</taxon>
        <taxon>Gammaproteobacteria</taxon>
        <taxon>Vibrionales</taxon>
        <taxon>Vibrionaceae</taxon>
        <taxon>Vibrio</taxon>
    </lineage>
</organism>
<reference evidence="1 2" key="1">
    <citation type="submission" date="2016-10" db="EMBL/GenBank/DDBJ databases">
        <authorList>
            <person name="de Groot N.N."/>
        </authorList>
    </citation>
    <scope>NUCLEOTIDE SEQUENCE [LARGE SCALE GENOMIC DNA]</scope>
    <source>
        <strain evidence="1 2">CGMCC 1.10228</strain>
    </source>
</reference>
<keyword evidence="2" id="KW-1185">Reference proteome</keyword>
<dbReference type="Pfam" id="PF06945">
    <property type="entry name" value="DUF1289"/>
    <property type="match status" value="1"/>
</dbReference>
<dbReference type="Pfam" id="PF14375">
    <property type="entry name" value="Cys_rich_CWC"/>
    <property type="match status" value="1"/>
</dbReference>